<keyword evidence="4" id="KW-0804">Transcription</keyword>
<keyword evidence="3" id="KW-0238">DNA-binding</keyword>
<dbReference type="SUPFAM" id="SSF46785">
    <property type="entry name" value="Winged helix' DNA-binding domain"/>
    <property type="match status" value="1"/>
</dbReference>
<dbReference type="Gene3D" id="3.40.50.2300">
    <property type="match status" value="2"/>
</dbReference>
<evidence type="ECO:0000313" key="6">
    <source>
        <dbReference type="EMBL" id="NEG90338.1"/>
    </source>
</evidence>
<dbReference type="Pfam" id="PF13377">
    <property type="entry name" value="Peripla_BP_3"/>
    <property type="match status" value="1"/>
</dbReference>
<dbReference type="InterPro" id="IPR000524">
    <property type="entry name" value="Tscrpt_reg_HTH_GntR"/>
</dbReference>
<gene>
    <name evidence="6" type="ORF">GFD25_10155</name>
</gene>
<proteinExistence type="predicted"/>
<protein>
    <submittedName>
        <fullName evidence="6">GntR family transcriptional regulator</fullName>
    </submittedName>
</protein>
<evidence type="ECO:0000313" key="7">
    <source>
        <dbReference type="Proteomes" id="UP000469194"/>
    </source>
</evidence>
<dbReference type="InterPro" id="IPR036388">
    <property type="entry name" value="WH-like_DNA-bd_sf"/>
</dbReference>
<organism evidence="6 7">
    <name type="scientific">Bifidobacterium aerophilum</name>
    <dbReference type="NCBI Taxonomy" id="1798155"/>
    <lineage>
        <taxon>Bacteria</taxon>
        <taxon>Bacillati</taxon>
        <taxon>Actinomycetota</taxon>
        <taxon>Actinomycetes</taxon>
        <taxon>Bifidobacteriales</taxon>
        <taxon>Bifidobacteriaceae</taxon>
        <taxon>Bifidobacterium</taxon>
    </lineage>
</organism>
<dbReference type="GO" id="GO:0000976">
    <property type="term" value="F:transcription cis-regulatory region binding"/>
    <property type="evidence" value="ECO:0007669"/>
    <property type="project" value="TreeGrafter"/>
</dbReference>
<dbReference type="PRINTS" id="PR00035">
    <property type="entry name" value="HTHGNTR"/>
</dbReference>
<comment type="caution">
    <text evidence="6">The sequence shown here is derived from an EMBL/GenBank/DDBJ whole genome shotgun (WGS) entry which is preliminary data.</text>
</comment>
<dbReference type="InterPro" id="IPR028082">
    <property type="entry name" value="Peripla_BP_I"/>
</dbReference>
<name>A0A6N9Z6U1_9BIFI</name>
<reference evidence="6 7" key="1">
    <citation type="submission" date="2019-10" db="EMBL/GenBank/DDBJ databases">
        <title>Bifidobacterium from non-human primates.</title>
        <authorList>
            <person name="Modesto M."/>
        </authorList>
    </citation>
    <scope>NUCLEOTIDE SEQUENCE [LARGE SCALE GENOMIC DNA]</scope>
    <source>
        <strain evidence="6 7">TRE17</strain>
    </source>
</reference>
<keyword evidence="2" id="KW-0805">Transcription regulation</keyword>
<dbReference type="GO" id="GO:0003700">
    <property type="term" value="F:DNA-binding transcription factor activity"/>
    <property type="evidence" value="ECO:0007669"/>
    <property type="project" value="InterPro"/>
</dbReference>
<sequence length="368" mass="40247">MERLTMLYQNVYRKLLDAIRGGEYPAGSRLPSVEELCRQYDVSAITVRRAMGMLKDEGYVSRQPRIGTIVISDTPHKGSGNTELPRIAMIVTNFDDTFGARVIKGALNAAVDHAYVMLQQSDGNAELEKSLIDSAIKGGAQGLILLPCNSDFVPQPVIDLISSGFPITILDRRFEGVPVATVASDNIGGATTATEYLLSLGHRHVAFVRSDCHVTSNDERQQGWQAAHAYGNIALDDTLAFHGVESTLPDSTEPYEHDIERLMRFVADHPQVTAFLACEYNIALMLRTALQRLGKQVPRDASIICFDHPDATFDTELFRFTNVAQDQRALGQSAIISTLHQIGNGSHTEKIVVPTTLVLGQSTAKPLG</sequence>
<evidence type="ECO:0000256" key="2">
    <source>
        <dbReference type="ARBA" id="ARBA00023015"/>
    </source>
</evidence>
<dbReference type="PROSITE" id="PS50949">
    <property type="entry name" value="HTH_GNTR"/>
    <property type="match status" value="1"/>
</dbReference>
<evidence type="ECO:0000256" key="4">
    <source>
        <dbReference type="ARBA" id="ARBA00023163"/>
    </source>
</evidence>
<accession>A0A6N9Z6U1</accession>
<dbReference type="InterPro" id="IPR036390">
    <property type="entry name" value="WH_DNA-bd_sf"/>
</dbReference>
<dbReference type="EMBL" id="WHZW01000023">
    <property type="protein sequence ID" value="NEG90338.1"/>
    <property type="molecule type" value="Genomic_DNA"/>
</dbReference>
<dbReference type="Pfam" id="PF00392">
    <property type="entry name" value="GntR"/>
    <property type="match status" value="1"/>
</dbReference>
<dbReference type="SUPFAM" id="SSF53822">
    <property type="entry name" value="Periplasmic binding protein-like I"/>
    <property type="match status" value="1"/>
</dbReference>
<dbReference type="CDD" id="cd06267">
    <property type="entry name" value="PBP1_LacI_sugar_binding-like"/>
    <property type="match status" value="1"/>
</dbReference>
<dbReference type="InterPro" id="IPR046335">
    <property type="entry name" value="LacI/GalR-like_sensor"/>
</dbReference>
<feature type="domain" description="HTH gntR-type" evidence="5">
    <location>
        <begin position="5"/>
        <end position="73"/>
    </location>
</feature>
<evidence type="ECO:0000256" key="1">
    <source>
        <dbReference type="ARBA" id="ARBA00022491"/>
    </source>
</evidence>
<dbReference type="RefSeq" id="WP_338024653.1">
    <property type="nucleotide sequence ID" value="NZ_WHZW01000023.1"/>
</dbReference>
<evidence type="ECO:0000259" key="5">
    <source>
        <dbReference type="PROSITE" id="PS50949"/>
    </source>
</evidence>
<evidence type="ECO:0000256" key="3">
    <source>
        <dbReference type="ARBA" id="ARBA00023125"/>
    </source>
</evidence>
<keyword evidence="1" id="KW-0678">Repressor</keyword>
<dbReference type="CDD" id="cd07377">
    <property type="entry name" value="WHTH_GntR"/>
    <property type="match status" value="1"/>
</dbReference>
<dbReference type="PANTHER" id="PTHR30146">
    <property type="entry name" value="LACI-RELATED TRANSCRIPTIONAL REPRESSOR"/>
    <property type="match status" value="1"/>
</dbReference>
<dbReference type="AlphaFoldDB" id="A0A6N9Z6U1"/>
<keyword evidence="7" id="KW-1185">Reference proteome</keyword>
<dbReference type="SMART" id="SM00345">
    <property type="entry name" value="HTH_GNTR"/>
    <property type="match status" value="1"/>
</dbReference>
<dbReference type="PANTHER" id="PTHR30146:SF95">
    <property type="entry name" value="RIBOSE OPERON REPRESSOR"/>
    <property type="match status" value="1"/>
</dbReference>
<dbReference type="Gene3D" id="1.10.10.10">
    <property type="entry name" value="Winged helix-like DNA-binding domain superfamily/Winged helix DNA-binding domain"/>
    <property type="match status" value="1"/>
</dbReference>
<dbReference type="Proteomes" id="UP000469194">
    <property type="component" value="Unassembled WGS sequence"/>
</dbReference>